<reference evidence="2" key="2">
    <citation type="submission" date="2015-03" db="UniProtKB">
        <authorList>
            <consortium name="EnsemblPlants"/>
        </authorList>
    </citation>
    <scope>IDENTIFICATION</scope>
</reference>
<keyword evidence="3" id="KW-1185">Reference proteome</keyword>
<keyword evidence="1" id="KW-0472">Membrane</keyword>
<accession>A0A0D3CBG6</accession>
<dbReference type="Proteomes" id="UP000032141">
    <property type="component" value="Chromosome C5"/>
</dbReference>
<evidence type="ECO:0000313" key="3">
    <source>
        <dbReference type="Proteomes" id="UP000032141"/>
    </source>
</evidence>
<evidence type="ECO:0000313" key="2">
    <source>
        <dbReference type="EnsemblPlants" id="Bo5g027270.1"/>
    </source>
</evidence>
<keyword evidence="1" id="KW-1133">Transmembrane helix</keyword>
<dbReference type="Gramene" id="Bo5g027270.1">
    <property type="protein sequence ID" value="Bo5g027270.1"/>
    <property type="gene ID" value="Bo5g027270"/>
</dbReference>
<dbReference type="AlphaFoldDB" id="A0A0D3CBG6"/>
<keyword evidence="1" id="KW-0812">Transmembrane</keyword>
<sequence>MRLHFVSHCCMPFLILGTRNSFHVSGWFIRIHFLCNLKCITHHIIKTIALWWLDINPSWSILRDATLRSIRRLSLRRLQLNFFYTLLLIFCVFLHIDHVMIILQLHLFISATFLCFRTRP</sequence>
<protein>
    <submittedName>
        <fullName evidence="2">Uncharacterized protein</fullName>
    </submittedName>
</protein>
<evidence type="ECO:0000256" key="1">
    <source>
        <dbReference type="SAM" id="Phobius"/>
    </source>
</evidence>
<feature type="transmembrane region" description="Helical" evidence="1">
    <location>
        <begin position="78"/>
        <end position="95"/>
    </location>
</feature>
<organism evidence="2 3">
    <name type="scientific">Brassica oleracea var. oleracea</name>
    <dbReference type="NCBI Taxonomy" id="109376"/>
    <lineage>
        <taxon>Eukaryota</taxon>
        <taxon>Viridiplantae</taxon>
        <taxon>Streptophyta</taxon>
        <taxon>Embryophyta</taxon>
        <taxon>Tracheophyta</taxon>
        <taxon>Spermatophyta</taxon>
        <taxon>Magnoliopsida</taxon>
        <taxon>eudicotyledons</taxon>
        <taxon>Gunneridae</taxon>
        <taxon>Pentapetalae</taxon>
        <taxon>rosids</taxon>
        <taxon>malvids</taxon>
        <taxon>Brassicales</taxon>
        <taxon>Brassicaceae</taxon>
        <taxon>Brassiceae</taxon>
        <taxon>Brassica</taxon>
    </lineage>
</organism>
<dbReference type="HOGENOM" id="CLU_2052908_0_0_1"/>
<reference evidence="2 3" key="1">
    <citation type="journal article" date="2014" name="Genome Biol.">
        <title>Transcriptome and methylome profiling reveals relics of genome dominance in the mesopolyploid Brassica oleracea.</title>
        <authorList>
            <person name="Parkin I.A."/>
            <person name="Koh C."/>
            <person name="Tang H."/>
            <person name="Robinson S.J."/>
            <person name="Kagale S."/>
            <person name="Clarke W.E."/>
            <person name="Town C.D."/>
            <person name="Nixon J."/>
            <person name="Krishnakumar V."/>
            <person name="Bidwell S.L."/>
            <person name="Denoeud F."/>
            <person name="Belcram H."/>
            <person name="Links M.G."/>
            <person name="Just J."/>
            <person name="Clarke C."/>
            <person name="Bender T."/>
            <person name="Huebert T."/>
            <person name="Mason A.S."/>
            <person name="Pires J.C."/>
            <person name="Barker G."/>
            <person name="Moore J."/>
            <person name="Walley P.G."/>
            <person name="Manoli S."/>
            <person name="Batley J."/>
            <person name="Edwards D."/>
            <person name="Nelson M.N."/>
            <person name="Wang X."/>
            <person name="Paterson A.H."/>
            <person name="King G."/>
            <person name="Bancroft I."/>
            <person name="Chalhoub B."/>
            <person name="Sharpe A.G."/>
        </authorList>
    </citation>
    <scope>NUCLEOTIDE SEQUENCE</scope>
    <source>
        <strain evidence="2 3">cv. TO1000</strain>
    </source>
</reference>
<dbReference type="EnsemblPlants" id="Bo5g027270.1">
    <property type="protein sequence ID" value="Bo5g027270.1"/>
    <property type="gene ID" value="Bo5g027270"/>
</dbReference>
<name>A0A0D3CBG6_BRAOL</name>
<proteinExistence type="predicted"/>